<comment type="caution">
    <text evidence="3">The sequence shown here is derived from an EMBL/GenBank/DDBJ whole genome shotgun (WGS) entry which is preliminary data.</text>
</comment>
<evidence type="ECO:0000259" key="2">
    <source>
        <dbReference type="Pfam" id="PF18495"/>
    </source>
</evidence>
<organism evidence="3 4">
    <name type="scientific">Promicromonospora umidemergens</name>
    <dbReference type="NCBI Taxonomy" id="629679"/>
    <lineage>
        <taxon>Bacteria</taxon>
        <taxon>Bacillati</taxon>
        <taxon>Actinomycetota</taxon>
        <taxon>Actinomycetes</taxon>
        <taxon>Micrococcales</taxon>
        <taxon>Promicromonosporaceae</taxon>
        <taxon>Promicromonospora</taxon>
    </lineage>
</organism>
<evidence type="ECO:0008006" key="5">
    <source>
        <dbReference type="Google" id="ProtNLM"/>
    </source>
</evidence>
<sequence>MSTIDENTITPSVDDLEALTQIGELLSEPGHLSLHTESGEAVDLPEQLRRLLDSATRSLRTGSSVTLMDHARMLSTQEAADILGVSRPTLVKLLESGQIPFTKVNSYRRVAMIDVIAFRTMQRAERLRIVEEAMHSNKMEGLPVTDAARSDAVAFVSGKIDEDELVRITRARYGIE</sequence>
<evidence type="ECO:0000313" key="4">
    <source>
        <dbReference type="Proteomes" id="UP001500843"/>
    </source>
</evidence>
<dbReference type="Proteomes" id="UP001500843">
    <property type="component" value="Unassembled WGS sequence"/>
</dbReference>
<dbReference type="InterPro" id="IPR033788">
    <property type="entry name" value="VbhA-like"/>
</dbReference>
<dbReference type="NCBIfam" id="TIGR01764">
    <property type="entry name" value="excise"/>
    <property type="match status" value="1"/>
</dbReference>
<protein>
    <recommendedName>
        <fullName evidence="5">Excisionase family DNA binding protein</fullName>
    </recommendedName>
</protein>
<keyword evidence="4" id="KW-1185">Reference proteome</keyword>
<name>A0ABP8X5N4_9MICO</name>
<gene>
    <name evidence="3" type="ORF">GCM10023198_20420</name>
</gene>
<evidence type="ECO:0000259" key="1">
    <source>
        <dbReference type="Pfam" id="PF12728"/>
    </source>
</evidence>
<dbReference type="SUPFAM" id="SSF46955">
    <property type="entry name" value="Putative DNA-binding domain"/>
    <property type="match status" value="1"/>
</dbReference>
<dbReference type="Pfam" id="PF12728">
    <property type="entry name" value="HTH_17"/>
    <property type="match status" value="1"/>
</dbReference>
<dbReference type="InterPro" id="IPR010093">
    <property type="entry name" value="SinI_DNA-bd"/>
</dbReference>
<dbReference type="InterPro" id="IPR041657">
    <property type="entry name" value="HTH_17"/>
</dbReference>
<evidence type="ECO:0000313" key="3">
    <source>
        <dbReference type="EMBL" id="GAA4699693.1"/>
    </source>
</evidence>
<dbReference type="EMBL" id="BAABHM010000010">
    <property type="protein sequence ID" value="GAA4699693.1"/>
    <property type="molecule type" value="Genomic_DNA"/>
</dbReference>
<dbReference type="InterPro" id="IPR009061">
    <property type="entry name" value="DNA-bd_dom_put_sf"/>
</dbReference>
<feature type="domain" description="Antitoxin VbhA" evidence="2">
    <location>
        <begin position="126"/>
        <end position="172"/>
    </location>
</feature>
<dbReference type="Pfam" id="PF18495">
    <property type="entry name" value="VbhA"/>
    <property type="match status" value="1"/>
</dbReference>
<feature type="domain" description="Helix-turn-helix" evidence="1">
    <location>
        <begin position="73"/>
        <end position="120"/>
    </location>
</feature>
<accession>A0ABP8X5N4</accession>
<dbReference type="RefSeq" id="WP_253873399.1">
    <property type="nucleotide sequence ID" value="NZ_BAABHM010000010.1"/>
</dbReference>
<dbReference type="Gene3D" id="1.10.8.1050">
    <property type="entry name" value="Antitoxin VbhA-like"/>
    <property type="match status" value="1"/>
</dbReference>
<reference evidence="4" key="1">
    <citation type="journal article" date="2019" name="Int. J. Syst. Evol. Microbiol.">
        <title>The Global Catalogue of Microorganisms (GCM) 10K type strain sequencing project: providing services to taxonomists for standard genome sequencing and annotation.</title>
        <authorList>
            <consortium name="The Broad Institute Genomics Platform"/>
            <consortium name="The Broad Institute Genome Sequencing Center for Infectious Disease"/>
            <person name="Wu L."/>
            <person name="Ma J."/>
        </authorList>
    </citation>
    <scope>NUCLEOTIDE SEQUENCE [LARGE SCALE GENOMIC DNA]</scope>
    <source>
        <strain evidence="4">JCM 17975</strain>
    </source>
</reference>
<proteinExistence type="predicted"/>
<dbReference type="InterPro" id="IPR041535">
    <property type="entry name" value="VbhA"/>
</dbReference>
<dbReference type="CDD" id="cd11586">
    <property type="entry name" value="VbhA_like"/>
    <property type="match status" value="1"/>
</dbReference>
<dbReference type="InterPro" id="IPR043038">
    <property type="entry name" value="VbhA_sf"/>
</dbReference>